<keyword evidence="3 9" id="KW-0812">Transmembrane</keyword>
<keyword evidence="12" id="KW-1185">Reference proteome</keyword>
<evidence type="ECO:0000256" key="4">
    <source>
        <dbReference type="ARBA" id="ARBA00022989"/>
    </source>
</evidence>
<dbReference type="EMBL" id="JAAFGS010000007">
    <property type="protein sequence ID" value="NGZ77213.1"/>
    <property type="molecule type" value="Genomic_DNA"/>
</dbReference>
<comment type="subcellular location">
    <subcellularLocation>
        <location evidence="1">Cell membrane</location>
        <topology evidence="1">Multi-pass membrane protein</topology>
    </subcellularLocation>
</comment>
<dbReference type="InterPro" id="IPR009057">
    <property type="entry name" value="Homeodomain-like_sf"/>
</dbReference>
<proteinExistence type="predicted"/>
<reference evidence="11 12" key="1">
    <citation type="submission" date="2020-01" db="EMBL/GenBank/DDBJ databases">
        <title>Polyphasic characterisation and genomic insights into a novel alkali tolerant bacterium VR-M41.</title>
        <authorList>
            <person name="Vemuluri V.R."/>
        </authorList>
    </citation>
    <scope>NUCLEOTIDE SEQUENCE [LARGE SCALE GENOMIC DNA]</scope>
    <source>
        <strain evidence="11 12">VR-M41</strain>
    </source>
</reference>
<evidence type="ECO:0000256" key="6">
    <source>
        <dbReference type="ARBA" id="ARBA00023125"/>
    </source>
</evidence>
<feature type="transmembrane region" description="Helical" evidence="9">
    <location>
        <begin position="298"/>
        <end position="320"/>
    </location>
</feature>
<dbReference type="Gene3D" id="1.10.10.60">
    <property type="entry name" value="Homeodomain-like"/>
    <property type="match status" value="2"/>
</dbReference>
<evidence type="ECO:0000256" key="2">
    <source>
        <dbReference type="ARBA" id="ARBA00022475"/>
    </source>
</evidence>
<name>A0ABX0F8D6_9BACL</name>
<keyword evidence="7 9" id="KW-0472">Membrane</keyword>
<comment type="caution">
    <text evidence="11">The sequence shown here is derived from an EMBL/GenBank/DDBJ whole genome shotgun (WGS) entry which is preliminary data.</text>
</comment>
<keyword evidence="5" id="KW-0805">Transcription regulation</keyword>
<dbReference type="Pfam" id="PF02743">
    <property type="entry name" value="dCache_1"/>
    <property type="match status" value="1"/>
</dbReference>
<dbReference type="PROSITE" id="PS01124">
    <property type="entry name" value="HTH_ARAC_FAMILY_2"/>
    <property type="match status" value="1"/>
</dbReference>
<keyword evidence="2" id="KW-1003">Cell membrane</keyword>
<dbReference type="PANTHER" id="PTHR43280">
    <property type="entry name" value="ARAC-FAMILY TRANSCRIPTIONAL REGULATOR"/>
    <property type="match status" value="1"/>
</dbReference>
<keyword evidence="8" id="KW-0804">Transcription</keyword>
<evidence type="ECO:0000256" key="5">
    <source>
        <dbReference type="ARBA" id="ARBA00023015"/>
    </source>
</evidence>
<dbReference type="InterPro" id="IPR033479">
    <property type="entry name" value="dCache_1"/>
</dbReference>
<evidence type="ECO:0000313" key="11">
    <source>
        <dbReference type="EMBL" id="NGZ77213.1"/>
    </source>
</evidence>
<evidence type="ECO:0000256" key="9">
    <source>
        <dbReference type="SAM" id="Phobius"/>
    </source>
</evidence>
<gene>
    <name evidence="11" type="ORF">GYN08_18130</name>
</gene>
<dbReference type="Pfam" id="PF12833">
    <property type="entry name" value="HTH_18"/>
    <property type="match status" value="1"/>
</dbReference>
<dbReference type="PRINTS" id="PR00032">
    <property type="entry name" value="HTHARAC"/>
</dbReference>
<keyword evidence="6" id="KW-0238">DNA-binding</keyword>
<protein>
    <submittedName>
        <fullName evidence="11">AraC family transcriptional regulator</fullName>
    </submittedName>
</protein>
<dbReference type="InterPro" id="IPR018060">
    <property type="entry name" value="HTH_AraC"/>
</dbReference>
<evidence type="ECO:0000256" key="8">
    <source>
        <dbReference type="ARBA" id="ARBA00023163"/>
    </source>
</evidence>
<dbReference type="SUPFAM" id="SSF46689">
    <property type="entry name" value="Homeodomain-like"/>
    <property type="match status" value="1"/>
</dbReference>
<feature type="domain" description="HTH araC/xylS-type" evidence="10">
    <location>
        <begin position="653"/>
        <end position="751"/>
    </location>
</feature>
<keyword evidence="4 9" id="KW-1133">Transmembrane helix</keyword>
<dbReference type="RefSeq" id="WP_166277205.1">
    <property type="nucleotide sequence ID" value="NZ_JAAFGS010000007.1"/>
</dbReference>
<sequence length="755" mass="85021">MKRFPMTLQLALILFIVMVIPASILTWYSGEQSFRDSERQIAESSLAELVAGRRLNENALNNLAQDVVRLSAIGTFDRLRPFPTYDEISADYGRISRAMTVMRELTNLNHRADGIYSSFFYMQDSDYVVSTDRSITRLERYEDLGWIDEALERRSGGIAGIWVPRKLDSGVKVVSYVLPLNRLSTTTKGTIVINVRESQLGQYMYSANEASAGYALIDGDGTMVSSPDKSLLLKNIADLPVYGELLKNSPSEGYAFREVNGDRLLYAWSDSQLLGWTHVGVFSVQELLTQTHARQSGLVLMTAIIIFVGAFVTLLLATWLSRPARQLVRRLNEESGAKLPRRNEFAFLEDAFLSMRDEESRLHTLLQQRERDARSLAVQHLLRGEVTRPVEEIFPYEHFRVAAISIDGYRQYVSKHNSETRSYHRYLLSGYCDSLFEEGITSHFLYRGDGYFTLVINDGREEGERGGIRGLMQQLASRAEEVLGHTVTIGLSGEKDDAQYIRDLAAEASEAVKRRMIAGSGGIHCGPREDDGSGKYIYPAHSERRILNFLDAGDLAGIDRELDKIVCDIRSADSVSYDNILFIYNQLVGVTIKHLRENDNHAARIVAGRGSVYSVISSLDTLNDLQAYLHEFYAEVVSASAKPASSEAASHGERIAAYLREHYREEVVFEDMASELGISYSYMRKIAYETLGCSLIDYLNKLRVEEAKRLLLAGGRTITEIAAEVGYENARSFNRFFHKYEGMAPSAYKTKQRTS</sequence>
<dbReference type="PANTHER" id="PTHR43280:SF2">
    <property type="entry name" value="HTH-TYPE TRANSCRIPTIONAL REGULATOR EXSA"/>
    <property type="match status" value="1"/>
</dbReference>
<evidence type="ECO:0000256" key="3">
    <source>
        <dbReference type="ARBA" id="ARBA00022692"/>
    </source>
</evidence>
<organism evidence="11 12">
    <name type="scientific">Saccharibacillus alkalitolerans</name>
    <dbReference type="NCBI Taxonomy" id="2705290"/>
    <lineage>
        <taxon>Bacteria</taxon>
        <taxon>Bacillati</taxon>
        <taxon>Bacillota</taxon>
        <taxon>Bacilli</taxon>
        <taxon>Bacillales</taxon>
        <taxon>Paenibacillaceae</taxon>
        <taxon>Saccharibacillus</taxon>
    </lineage>
</organism>
<evidence type="ECO:0000259" key="10">
    <source>
        <dbReference type="PROSITE" id="PS01124"/>
    </source>
</evidence>
<evidence type="ECO:0000256" key="1">
    <source>
        <dbReference type="ARBA" id="ARBA00004651"/>
    </source>
</evidence>
<evidence type="ECO:0000313" key="12">
    <source>
        <dbReference type="Proteomes" id="UP000800303"/>
    </source>
</evidence>
<dbReference type="Proteomes" id="UP000800303">
    <property type="component" value="Unassembled WGS sequence"/>
</dbReference>
<accession>A0ABX0F8D6</accession>
<dbReference type="Gene3D" id="3.30.450.20">
    <property type="entry name" value="PAS domain"/>
    <property type="match status" value="1"/>
</dbReference>
<evidence type="ECO:0000256" key="7">
    <source>
        <dbReference type="ARBA" id="ARBA00023136"/>
    </source>
</evidence>
<dbReference type="InterPro" id="IPR020449">
    <property type="entry name" value="Tscrpt_reg_AraC-type_HTH"/>
</dbReference>
<dbReference type="SMART" id="SM00342">
    <property type="entry name" value="HTH_ARAC"/>
    <property type="match status" value="1"/>
</dbReference>